<gene>
    <name evidence="2" type="ORF">VBRA1451_LOCUS3636</name>
</gene>
<dbReference type="AlphaFoldDB" id="A0A7S1JN63"/>
<dbReference type="EMBL" id="HBGB01006395">
    <property type="protein sequence ID" value="CAD9048578.1"/>
    <property type="molecule type" value="Transcribed_RNA"/>
</dbReference>
<evidence type="ECO:0000256" key="1">
    <source>
        <dbReference type="SAM" id="MobiDB-lite"/>
    </source>
</evidence>
<accession>A0A7S1JN63</accession>
<reference evidence="2" key="1">
    <citation type="submission" date="2021-01" db="EMBL/GenBank/DDBJ databases">
        <authorList>
            <person name="Corre E."/>
            <person name="Pelletier E."/>
            <person name="Niang G."/>
            <person name="Scheremetjew M."/>
            <person name="Finn R."/>
            <person name="Kale V."/>
            <person name="Holt S."/>
            <person name="Cochrane G."/>
            <person name="Meng A."/>
            <person name="Brown T."/>
            <person name="Cohen L."/>
        </authorList>
    </citation>
    <scope>NUCLEOTIDE SEQUENCE</scope>
    <source>
        <strain evidence="2">CCMP3346</strain>
    </source>
</reference>
<sequence>MKAGGPAAEKEDHGRTPPRPSNHNCFGMSESVDEGAKNTEKKLEGAADQEEDLAAEDIEQLEYQGLTFLEYMEEFEVIKQDALGETRKDIYSYSNSRSTEKQSSPGLCDIR</sequence>
<feature type="compositionally biased region" description="Basic and acidic residues" evidence="1">
    <location>
        <begin position="34"/>
        <end position="45"/>
    </location>
</feature>
<name>A0A7S1JN63_9ALVE</name>
<feature type="compositionally biased region" description="Polar residues" evidence="1">
    <location>
        <begin position="92"/>
        <end position="105"/>
    </location>
</feature>
<protein>
    <submittedName>
        <fullName evidence="2">Uncharacterized protein</fullName>
    </submittedName>
</protein>
<organism evidence="2">
    <name type="scientific">Vitrella brassicaformis</name>
    <dbReference type="NCBI Taxonomy" id="1169539"/>
    <lineage>
        <taxon>Eukaryota</taxon>
        <taxon>Sar</taxon>
        <taxon>Alveolata</taxon>
        <taxon>Colpodellida</taxon>
        <taxon>Vitrellaceae</taxon>
        <taxon>Vitrella</taxon>
    </lineage>
</organism>
<evidence type="ECO:0000313" key="2">
    <source>
        <dbReference type="EMBL" id="CAD9048578.1"/>
    </source>
</evidence>
<feature type="region of interest" description="Disordered" evidence="1">
    <location>
        <begin position="91"/>
        <end position="111"/>
    </location>
</feature>
<proteinExistence type="predicted"/>
<feature type="region of interest" description="Disordered" evidence="1">
    <location>
        <begin position="1"/>
        <end position="53"/>
    </location>
</feature>